<dbReference type="Proteomes" id="UP000809587">
    <property type="component" value="Unassembled WGS sequence"/>
</dbReference>
<comment type="caution">
    <text evidence="5">The sequence shown here is derived from an EMBL/GenBank/DDBJ whole genome shotgun (WGS) entry which is preliminary data.</text>
</comment>
<dbReference type="InterPro" id="IPR000524">
    <property type="entry name" value="Tscrpt_reg_HTH_GntR"/>
</dbReference>
<feature type="domain" description="HTH gntR-type" evidence="4">
    <location>
        <begin position="8"/>
        <end position="76"/>
    </location>
</feature>
<evidence type="ECO:0000259" key="4">
    <source>
        <dbReference type="PROSITE" id="PS50949"/>
    </source>
</evidence>
<evidence type="ECO:0000313" key="5">
    <source>
        <dbReference type="EMBL" id="MBM7082385.1"/>
    </source>
</evidence>
<sequence length="76" mass="8445">MIDPEGPVPLYQQLAAILRERIERGDLVPNRPIPSVARLQQEYGLARGTILHTVRVLVEEGLIYVVPGKGAFVKAR</sequence>
<dbReference type="RefSeq" id="WP_204957678.1">
    <property type="nucleotide sequence ID" value="NZ_JAFEUO010000002.1"/>
</dbReference>
<dbReference type="EMBL" id="JAFEUO010000002">
    <property type="protein sequence ID" value="MBM7082385.1"/>
    <property type="molecule type" value="Genomic_DNA"/>
</dbReference>
<dbReference type="PROSITE" id="PS50949">
    <property type="entry name" value="HTH_GNTR"/>
    <property type="match status" value="1"/>
</dbReference>
<keyword evidence="2" id="KW-0238">DNA-binding</keyword>
<dbReference type="CDD" id="cd07377">
    <property type="entry name" value="WHTH_GntR"/>
    <property type="match status" value="1"/>
</dbReference>
<protein>
    <submittedName>
        <fullName evidence="5">Winged helix-turn-helix transcriptional regulator</fullName>
    </submittedName>
</protein>
<accession>A0ABS2J748</accession>
<dbReference type="PANTHER" id="PTHR44846">
    <property type="entry name" value="MANNOSYL-D-GLYCERATE TRANSPORT/METABOLISM SYSTEM REPRESSOR MNGR-RELATED"/>
    <property type="match status" value="1"/>
</dbReference>
<evidence type="ECO:0000256" key="3">
    <source>
        <dbReference type="ARBA" id="ARBA00023163"/>
    </source>
</evidence>
<dbReference type="InterPro" id="IPR036388">
    <property type="entry name" value="WH-like_DNA-bd_sf"/>
</dbReference>
<dbReference type="SMART" id="SM00345">
    <property type="entry name" value="HTH_GNTR"/>
    <property type="match status" value="1"/>
</dbReference>
<dbReference type="Pfam" id="PF00392">
    <property type="entry name" value="GntR"/>
    <property type="match status" value="1"/>
</dbReference>
<dbReference type="InterPro" id="IPR050679">
    <property type="entry name" value="Bact_HTH_transcr_reg"/>
</dbReference>
<organism evidence="5 6">
    <name type="scientific">Micromonospora humidisoli</name>
    <dbReference type="NCBI Taxonomy" id="2807622"/>
    <lineage>
        <taxon>Bacteria</taxon>
        <taxon>Bacillati</taxon>
        <taxon>Actinomycetota</taxon>
        <taxon>Actinomycetes</taxon>
        <taxon>Micromonosporales</taxon>
        <taxon>Micromonosporaceae</taxon>
        <taxon>Micromonospora</taxon>
    </lineage>
</organism>
<keyword evidence="6" id="KW-1185">Reference proteome</keyword>
<dbReference type="InterPro" id="IPR036390">
    <property type="entry name" value="WH_DNA-bd_sf"/>
</dbReference>
<evidence type="ECO:0000313" key="6">
    <source>
        <dbReference type="Proteomes" id="UP000809587"/>
    </source>
</evidence>
<dbReference type="PANTHER" id="PTHR44846:SF1">
    <property type="entry name" value="MANNOSYL-D-GLYCERATE TRANSPORT_METABOLISM SYSTEM REPRESSOR MNGR-RELATED"/>
    <property type="match status" value="1"/>
</dbReference>
<evidence type="ECO:0000256" key="1">
    <source>
        <dbReference type="ARBA" id="ARBA00023015"/>
    </source>
</evidence>
<gene>
    <name evidence="5" type="ORF">JQN84_07540</name>
</gene>
<dbReference type="SUPFAM" id="SSF46785">
    <property type="entry name" value="Winged helix' DNA-binding domain"/>
    <property type="match status" value="1"/>
</dbReference>
<evidence type="ECO:0000256" key="2">
    <source>
        <dbReference type="ARBA" id="ARBA00023125"/>
    </source>
</evidence>
<dbReference type="Gene3D" id="1.10.10.10">
    <property type="entry name" value="Winged helix-like DNA-binding domain superfamily/Winged helix DNA-binding domain"/>
    <property type="match status" value="1"/>
</dbReference>
<reference evidence="5 6" key="1">
    <citation type="submission" date="2021-02" db="EMBL/GenBank/DDBJ databases">
        <authorList>
            <person name="Lee D.-H."/>
        </authorList>
    </citation>
    <scope>NUCLEOTIDE SEQUENCE [LARGE SCALE GENOMIC DNA]</scope>
    <source>
        <strain evidence="5 6">MMS20-R2-29</strain>
    </source>
</reference>
<name>A0ABS2J748_9ACTN</name>
<keyword evidence="1" id="KW-0805">Transcription regulation</keyword>
<proteinExistence type="predicted"/>
<keyword evidence="3" id="KW-0804">Transcription</keyword>